<sequence>MKPASSKKIKLGVIKISQLSNVQSGNNLQVSNSTCGHMCPTICSFNCDL</sequence>
<comment type="caution">
    <text evidence="1">The sequence shown here is derived from an EMBL/GenBank/DDBJ whole genome shotgun (WGS) entry which is preliminary data.</text>
</comment>
<protein>
    <submittedName>
        <fullName evidence="1">Uncharacterized protein</fullName>
    </submittedName>
</protein>
<organism evidence="1 2">
    <name type="scientific">Chitinophaga dinghuensis</name>
    <dbReference type="NCBI Taxonomy" id="1539050"/>
    <lineage>
        <taxon>Bacteria</taxon>
        <taxon>Pseudomonadati</taxon>
        <taxon>Bacteroidota</taxon>
        <taxon>Chitinophagia</taxon>
        <taxon>Chitinophagales</taxon>
        <taxon>Chitinophagaceae</taxon>
        <taxon>Chitinophaga</taxon>
    </lineage>
</organism>
<gene>
    <name evidence="1" type="ORF">CLV59_105442</name>
</gene>
<reference evidence="1 2" key="1">
    <citation type="submission" date="2018-06" db="EMBL/GenBank/DDBJ databases">
        <title>Genomic Encyclopedia of Archaeal and Bacterial Type Strains, Phase II (KMG-II): from individual species to whole genera.</title>
        <authorList>
            <person name="Goeker M."/>
        </authorList>
    </citation>
    <scope>NUCLEOTIDE SEQUENCE [LARGE SCALE GENOMIC DNA]</scope>
    <source>
        <strain evidence="1 2">DSM 29821</strain>
    </source>
</reference>
<name>A0A327VYA6_9BACT</name>
<evidence type="ECO:0000313" key="2">
    <source>
        <dbReference type="Proteomes" id="UP000249819"/>
    </source>
</evidence>
<keyword evidence="2" id="KW-1185">Reference proteome</keyword>
<accession>A0A327VYA6</accession>
<dbReference type="EMBL" id="QLMA01000005">
    <property type="protein sequence ID" value="RAJ80333.1"/>
    <property type="molecule type" value="Genomic_DNA"/>
</dbReference>
<dbReference type="Proteomes" id="UP000249819">
    <property type="component" value="Unassembled WGS sequence"/>
</dbReference>
<proteinExistence type="predicted"/>
<evidence type="ECO:0000313" key="1">
    <source>
        <dbReference type="EMBL" id="RAJ80333.1"/>
    </source>
</evidence>
<dbReference type="AlphaFoldDB" id="A0A327VYA6"/>